<organism evidence="1 2">
    <name type="scientific">Chryseobacterium ginsengisoli</name>
    <dbReference type="NCBI Taxonomy" id="363853"/>
    <lineage>
        <taxon>Bacteria</taxon>
        <taxon>Pseudomonadati</taxon>
        <taxon>Bacteroidota</taxon>
        <taxon>Flavobacteriia</taxon>
        <taxon>Flavobacteriales</taxon>
        <taxon>Weeksellaceae</taxon>
        <taxon>Chryseobacterium group</taxon>
        <taxon>Chryseobacterium</taxon>
    </lineage>
</organism>
<comment type="caution">
    <text evidence="1">The sequence shown here is derived from an EMBL/GenBank/DDBJ whole genome shotgun (WGS) entry which is preliminary data.</text>
</comment>
<protein>
    <submittedName>
        <fullName evidence="1">Uncharacterized protein</fullName>
    </submittedName>
</protein>
<reference evidence="2" key="1">
    <citation type="journal article" date="2019" name="Int. J. Syst. Evol. Microbiol.">
        <title>The Global Catalogue of Microorganisms (GCM) 10K type strain sequencing project: providing services to taxonomists for standard genome sequencing and annotation.</title>
        <authorList>
            <consortium name="The Broad Institute Genomics Platform"/>
            <consortium name="The Broad Institute Genome Sequencing Center for Infectious Disease"/>
            <person name="Wu L."/>
            <person name="Ma J."/>
        </authorList>
    </citation>
    <scope>NUCLEOTIDE SEQUENCE [LARGE SCALE GENOMIC DNA]</scope>
    <source>
        <strain evidence="2">JCM 18019</strain>
    </source>
</reference>
<dbReference type="Proteomes" id="UP001500353">
    <property type="component" value="Unassembled WGS sequence"/>
</dbReference>
<gene>
    <name evidence="1" type="ORF">GCM10023210_44610</name>
</gene>
<evidence type="ECO:0000313" key="2">
    <source>
        <dbReference type="Proteomes" id="UP001500353"/>
    </source>
</evidence>
<sequence>MTSKKISKILISNTMSGSFQDDKHGVKQIESNYFKTEAYFKSQAGVRTIKDIF</sequence>
<proteinExistence type="predicted"/>
<dbReference type="EMBL" id="BAABHX010000022">
    <property type="protein sequence ID" value="GAA5103209.1"/>
    <property type="molecule type" value="Genomic_DNA"/>
</dbReference>
<evidence type="ECO:0000313" key="1">
    <source>
        <dbReference type="EMBL" id="GAA5103209.1"/>
    </source>
</evidence>
<accession>A0ABP9MW33</accession>
<name>A0ABP9MW33_9FLAO</name>
<keyword evidence="2" id="KW-1185">Reference proteome</keyword>